<gene>
    <name evidence="2" type="ORF">PISMIDRAFT_36425</name>
</gene>
<organism evidence="2 3">
    <name type="scientific">Pisolithus microcarpus 441</name>
    <dbReference type="NCBI Taxonomy" id="765257"/>
    <lineage>
        <taxon>Eukaryota</taxon>
        <taxon>Fungi</taxon>
        <taxon>Dikarya</taxon>
        <taxon>Basidiomycota</taxon>
        <taxon>Agaricomycotina</taxon>
        <taxon>Agaricomycetes</taxon>
        <taxon>Agaricomycetidae</taxon>
        <taxon>Boletales</taxon>
        <taxon>Sclerodermatineae</taxon>
        <taxon>Pisolithaceae</taxon>
        <taxon>Pisolithus</taxon>
    </lineage>
</organism>
<protein>
    <submittedName>
        <fullName evidence="2">Uncharacterized protein</fullName>
    </submittedName>
</protein>
<evidence type="ECO:0000256" key="1">
    <source>
        <dbReference type="SAM" id="Coils"/>
    </source>
</evidence>
<sequence length="117" mass="12854">MGVEPVASRADSATTCAKNIEQVLESTRRALEKAANQMRVQAESTRSEAPAYKAGDEVVSVKPNAVELRLPKTLRIHPVVNVSQVKPYRGPLEGQKVTHPGPVVGVEDWDEEFEVNY</sequence>
<dbReference type="AlphaFoldDB" id="A0A0C9YCV6"/>
<evidence type="ECO:0000313" key="3">
    <source>
        <dbReference type="Proteomes" id="UP000054018"/>
    </source>
</evidence>
<reference evidence="3" key="2">
    <citation type="submission" date="2015-01" db="EMBL/GenBank/DDBJ databases">
        <title>Evolutionary Origins and Diversification of the Mycorrhizal Mutualists.</title>
        <authorList>
            <consortium name="DOE Joint Genome Institute"/>
            <consortium name="Mycorrhizal Genomics Consortium"/>
            <person name="Kohler A."/>
            <person name="Kuo A."/>
            <person name="Nagy L.G."/>
            <person name="Floudas D."/>
            <person name="Copeland A."/>
            <person name="Barry K.W."/>
            <person name="Cichocki N."/>
            <person name="Veneault-Fourrey C."/>
            <person name="LaButti K."/>
            <person name="Lindquist E.A."/>
            <person name="Lipzen A."/>
            <person name="Lundell T."/>
            <person name="Morin E."/>
            <person name="Murat C."/>
            <person name="Riley R."/>
            <person name="Ohm R."/>
            <person name="Sun H."/>
            <person name="Tunlid A."/>
            <person name="Henrissat B."/>
            <person name="Grigoriev I.V."/>
            <person name="Hibbett D.S."/>
            <person name="Martin F."/>
        </authorList>
    </citation>
    <scope>NUCLEOTIDE SEQUENCE [LARGE SCALE GENOMIC DNA]</scope>
    <source>
        <strain evidence="3">441</strain>
    </source>
</reference>
<keyword evidence="1" id="KW-0175">Coiled coil</keyword>
<dbReference type="OrthoDB" id="2683811at2759"/>
<keyword evidence="3" id="KW-1185">Reference proteome</keyword>
<proteinExistence type="predicted"/>
<dbReference type="Proteomes" id="UP000054018">
    <property type="component" value="Unassembled WGS sequence"/>
</dbReference>
<accession>A0A0C9YCV6</accession>
<feature type="coiled-coil region" evidence="1">
    <location>
        <begin position="17"/>
        <end position="48"/>
    </location>
</feature>
<reference evidence="2 3" key="1">
    <citation type="submission" date="2014-04" db="EMBL/GenBank/DDBJ databases">
        <authorList>
            <consortium name="DOE Joint Genome Institute"/>
            <person name="Kuo A."/>
            <person name="Kohler A."/>
            <person name="Costa M.D."/>
            <person name="Nagy L.G."/>
            <person name="Floudas D."/>
            <person name="Copeland A."/>
            <person name="Barry K.W."/>
            <person name="Cichocki N."/>
            <person name="Veneault-Fourrey C."/>
            <person name="LaButti K."/>
            <person name="Lindquist E.A."/>
            <person name="Lipzen A."/>
            <person name="Lundell T."/>
            <person name="Morin E."/>
            <person name="Murat C."/>
            <person name="Sun H."/>
            <person name="Tunlid A."/>
            <person name="Henrissat B."/>
            <person name="Grigoriev I.V."/>
            <person name="Hibbett D.S."/>
            <person name="Martin F."/>
            <person name="Nordberg H.P."/>
            <person name="Cantor M.N."/>
            <person name="Hua S.X."/>
        </authorList>
    </citation>
    <scope>NUCLEOTIDE SEQUENCE [LARGE SCALE GENOMIC DNA]</scope>
    <source>
        <strain evidence="2 3">441</strain>
    </source>
</reference>
<dbReference type="HOGENOM" id="CLU_000384_27_0_1"/>
<dbReference type="EMBL" id="KN833737">
    <property type="protein sequence ID" value="KIK22665.1"/>
    <property type="molecule type" value="Genomic_DNA"/>
</dbReference>
<feature type="non-terminal residue" evidence="2">
    <location>
        <position position="1"/>
    </location>
</feature>
<evidence type="ECO:0000313" key="2">
    <source>
        <dbReference type="EMBL" id="KIK22665.1"/>
    </source>
</evidence>
<name>A0A0C9YCV6_9AGAM</name>